<dbReference type="InterPro" id="IPR050327">
    <property type="entry name" value="Proton-linked_MCT"/>
</dbReference>
<dbReference type="PROSITE" id="PS50850">
    <property type="entry name" value="MFS"/>
    <property type="match status" value="1"/>
</dbReference>
<protein>
    <submittedName>
        <fullName evidence="6">Predicted arabinose efflux permease, MFS family</fullName>
    </submittedName>
</protein>
<gene>
    <name evidence="6" type="ORF">SAMN04488011_108158</name>
</gene>
<feature type="transmembrane region" description="Helical" evidence="4">
    <location>
        <begin position="262"/>
        <end position="280"/>
    </location>
</feature>
<proteinExistence type="predicted"/>
<feature type="transmembrane region" description="Helical" evidence="4">
    <location>
        <begin position="346"/>
        <end position="367"/>
    </location>
</feature>
<feature type="transmembrane region" description="Helical" evidence="4">
    <location>
        <begin position="228"/>
        <end position="250"/>
    </location>
</feature>
<keyword evidence="2 4" id="KW-1133">Transmembrane helix</keyword>
<evidence type="ECO:0000256" key="2">
    <source>
        <dbReference type="ARBA" id="ARBA00022989"/>
    </source>
</evidence>
<dbReference type="InterPro" id="IPR011701">
    <property type="entry name" value="MFS"/>
</dbReference>
<evidence type="ECO:0000256" key="1">
    <source>
        <dbReference type="ARBA" id="ARBA00022692"/>
    </source>
</evidence>
<feature type="domain" description="Major facilitator superfamily (MFS) profile" evidence="5">
    <location>
        <begin position="1"/>
        <end position="375"/>
    </location>
</feature>
<evidence type="ECO:0000313" key="7">
    <source>
        <dbReference type="Proteomes" id="UP000199372"/>
    </source>
</evidence>
<dbReference type="Pfam" id="PF07690">
    <property type="entry name" value="MFS_1"/>
    <property type="match status" value="1"/>
</dbReference>
<dbReference type="InterPro" id="IPR020846">
    <property type="entry name" value="MFS_dom"/>
</dbReference>
<accession>A0A1H8KUR6</accession>
<reference evidence="7" key="1">
    <citation type="submission" date="2016-10" db="EMBL/GenBank/DDBJ databases">
        <authorList>
            <person name="Varghese N."/>
            <person name="Submissions S."/>
        </authorList>
    </citation>
    <scope>NUCLEOTIDE SEQUENCE [LARGE SCALE GENOMIC DNA]</scope>
    <source>
        <strain evidence="7">DSM 26893</strain>
    </source>
</reference>
<feature type="transmembrane region" description="Helical" evidence="4">
    <location>
        <begin position="120"/>
        <end position="141"/>
    </location>
</feature>
<feature type="transmembrane region" description="Helical" evidence="4">
    <location>
        <begin position="286"/>
        <end position="308"/>
    </location>
</feature>
<feature type="transmembrane region" description="Helical" evidence="4">
    <location>
        <begin position="61"/>
        <end position="80"/>
    </location>
</feature>
<dbReference type="Proteomes" id="UP000199372">
    <property type="component" value="Unassembled WGS sequence"/>
</dbReference>
<dbReference type="EMBL" id="FOCM01000008">
    <property type="protein sequence ID" value="SEN96634.1"/>
    <property type="molecule type" value="Genomic_DNA"/>
</dbReference>
<feature type="transmembrane region" description="Helical" evidence="4">
    <location>
        <begin position="153"/>
        <end position="174"/>
    </location>
</feature>
<dbReference type="SUPFAM" id="SSF103473">
    <property type="entry name" value="MFS general substrate transporter"/>
    <property type="match status" value="1"/>
</dbReference>
<dbReference type="OrthoDB" id="2957247at2"/>
<dbReference type="AlphaFoldDB" id="A0A1H8KUR6"/>
<sequence length="386" mass="39930">MATAISFGPARMGFGLYVPEFRAAFDLSSSTVGLISSLAFGSFLVSLIVAQMLLDRRGPEWPVLAGLLAATLGMGIVAAATSVWVLAAGVALAAASAGFAWTPFNHAVNQKVGEVARAAALSRISSGTGVGIFLAGALAFAMVLSDLDWRTCWLVFVGCSIVTLVVNGISLHPIEPADRVTRQDDARDLLRRGTIPVVVLSLVFGTVSAIYLSFAADTFRGRGELAGVPQATIPALVFMIYGVVGLLGLVADRLHNRLGLIWLVRVLLVASAVSCALVVLGPAGWLSLSVSAGLQGAFVLTTSAVLAFWSERLFPSLPSLSFTAILVVSAVGSVVGPALAGWLSDAAGTTTMFLATGALPLLALPVMRSDTVTERPLSPRDVAQPG</sequence>
<evidence type="ECO:0000259" key="5">
    <source>
        <dbReference type="PROSITE" id="PS50850"/>
    </source>
</evidence>
<dbReference type="Gene3D" id="1.20.1250.20">
    <property type="entry name" value="MFS general substrate transporter like domains"/>
    <property type="match status" value="2"/>
</dbReference>
<feature type="transmembrane region" description="Helical" evidence="4">
    <location>
        <begin position="86"/>
        <end position="108"/>
    </location>
</feature>
<keyword evidence="3 4" id="KW-0472">Membrane</keyword>
<keyword evidence="7" id="KW-1185">Reference proteome</keyword>
<keyword evidence="1 4" id="KW-0812">Transmembrane</keyword>
<dbReference type="GO" id="GO:0022857">
    <property type="term" value="F:transmembrane transporter activity"/>
    <property type="evidence" value="ECO:0007669"/>
    <property type="project" value="InterPro"/>
</dbReference>
<evidence type="ECO:0000313" key="6">
    <source>
        <dbReference type="EMBL" id="SEN96634.1"/>
    </source>
</evidence>
<dbReference type="PANTHER" id="PTHR11360:SF284">
    <property type="entry name" value="EG:103B4.3 PROTEIN-RELATED"/>
    <property type="match status" value="1"/>
</dbReference>
<name>A0A1H8KUR6_9RHOB</name>
<feature type="transmembrane region" description="Helical" evidence="4">
    <location>
        <begin position="32"/>
        <end position="54"/>
    </location>
</feature>
<evidence type="ECO:0000256" key="4">
    <source>
        <dbReference type="SAM" id="Phobius"/>
    </source>
</evidence>
<organism evidence="6 7">
    <name type="scientific">Palleronia pelagia</name>
    <dbReference type="NCBI Taxonomy" id="387096"/>
    <lineage>
        <taxon>Bacteria</taxon>
        <taxon>Pseudomonadati</taxon>
        <taxon>Pseudomonadota</taxon>
        <taxon>Alphaproteobacteria</taxon>
        <taxon>Rhodobacterales</taxon>
        <taxon>Roseobacteraceae</taxon>
        <taxon>Palleronia</taxon>
    </lineage>
</organism>
<feature type="transmembrane region" description="Helical" evidence="4">
    <location>
        <begin position="195"/>
        <end position="216"/>
    </location>
</feature>
<dbReference type="InterPro" id="IPR036259">
    <property type="entry name" value="MFS_trans_sf"/>
</dbReference>
<feature type="transmembrane region" description="Helical" evidence="4">
    <location>
        <begin position="320"/>
        <end position="340"/>
    </location>
</feature>
<dbReference type="RefSeq" id="WP_091846420.1">
    <property type="nucleotide sequence ID" value="NZ_FOCM01000008.1"/>
</dbReference>
<dbReference type="PANTHER" id="PTHR11360">
    <property type="entry name" value="MONOCARBOXYLATE TRANSPORTER"/>
    <property type="match status" value="1"/>
</dbReference>
<evidence type="ECO:0000256" key="3">
    <source>
        <dbReference type="ARBA" id="ARBA00023136"/>
    </source>
</evidence>